<keyword evidence="5" id="KW-1185">Reference proteome</keyword>
<dbReference type="InterPro" id="IPR040794">
    <property type="entry name" value="CE2_N"/>
</dbReference>
<reference evidence="4 5" key="1">
    <citation type="submission" date="2019-11" db="EMBL/GenBank/DDBJ databases">
        <title>Pedobacter sp. HMF7647 Genome sequencing and assembly.</title>
        <authorList>
            <person name="Kang H."/>
            <person name="Kim H."/>
            <person name="Joh K."/>
        </authorList>
    </citation>
    <scope>NUCLEOTIDE SEQUENCE [LARGE SCALE GENOMIC DNA]</scope>
    <source>
        <strain evidence="4 5">HMF7647</strain>
    </source>
</reference>
<evidence type="ECO:0000313" key="5">
    <source>
        <dbReference type="Proteomes" id="UP000466586"/>
    </source>
</evidence>
<feature type="domain" description="Carbohydrate esterase 2 N-terminal" evidence="3">
    <location>
        <begin position="38"/>
        <end position="145"/>
    </location>
</feature>
<dbReference type="Proteomes" id="UP000466586">
    <property type="component" value="Unassembled WGS sequence"/>
</dbReference>
<dbReference type="PANTHER" id="PTHR37834">
    <property type="entry name" value="GDSL-LIKE LIPASE/ACYLHYDROLASE DOMAIN PROTEIN (AFU_ORTHOLOGUE AFUA_2G00620)"/>
    <property type="match status" value="1"/>
</dbReference>
<evidence type="ECO:0000256" key="1">
    <source>
        <dbReference type="SAM" id="SignalP"/>
    </source>
</evidence>
<dbReference type="EMBL" id="WVHT01000003">
    <property type="protein sequence ID" value="MXV50969.1"/>
    <property type="molecule type" value="Genomic_DNA"/>
</dbReference>
<dbReference type="Pfam" id="PF17996">
    <property type="entry name" value="CE2_N"/>
    <property type="match status" value="1"/>
</dbReference>
<dbReference type="AlphaFoldDB" id="A0A7K1YA24"/>
<sequence>MSRLVIISVCLLLTLPTITRAKQNVINFYRADNPLITYTGRVDFTDKMKPRFWAPGVYVQFSIEGQRCDVLLNDEVLYGTKHSYLEIAVDDKKAYRIQLKEKENIFTIPNLSSGKHFITVCKNTESSIGYLEFLGVKAEKLLKSPPGPIRRIEFIGNSITCGTGSDQSEIPCGKGVWEDQHNAYMSYGPTTARALNAQWMLTSYSGIGLTHSCCNIKTTMPQLFDKVIFYKDSLQWDFKRYQPDVLTICLGQNDGIQDSAMFCNAYVSFIKQVRAQYPATSVVCITSPMADQKLRSFMENMIAGITKSVHASGDQNVSSYFFKKRYHNGCDDHPDLAEHAMIANELSAYIKKLKQW</sequence>
<name>A0A7K1YA24_9SPHI</name>
<dbReference type="SUPFAM" id="SSF52266">
    <property type="entry name" value="SGNH hydrolase"/>
    <property type="match status" value="1"/>
</dbReference>
<keyword evidence="1" id="KW-0732">Signal</keyword>
<dbReference type="GO" id="GO:0052689">
    <property type="term" value="F:carboxylic ester hydrolase activity"/>
    <property type="evidence" value="ECO:0007669"/>
    <property type="project" value="InterPro"/>
</dbReference>
<evidence type="ECO:0000313" key="4">
    <source>
        <dbReference type="EMBL" id="MXV50969.1"/>
    </source>
</evidence>
<dbReference type="InterPro" id="IPR013830">
    <property type="entry name" value="SGNH_hydro"/>
</dbReference>
<gene>
    <name evidence="4" type="ORF">GS399_08295</name>
</gene>
<evidence type="ECO:0000259" key="3">
    <source>
        <dbReference type="Pfam" id="PF17996"/>
    </source>
</evidence>
<dbReference type="PANTHER" id="PTHR37834:SF2">
    <property type="entry name" value="ESTERASE, SGNH HYDROLASE-TYPE"/>
    <property type="match status" value="1"/>
</dbReference>
<feature type="signal peptide" evidence="1">
    <location>
        <begin position="1"/>
        <end position="21"/>
    </location>
</feature>
<feature type="chain" id="PRO_5029851680" evidence="1">
    <location>
        <begin position="22"/>
        <end position="356"/>
    </location>
</feature>
<dbReference type="InterPro" id="IPR052762">
    <property type="entry name" value="PCW_deacetylase/CE"/>
</dbReference>
<dbReference type="Gene3D" id="2.60.120.260">
    <property type="entry name" value="Galactose-binding domain-like"/>
    <property type="match status" value="1"/>
</dbReference>
<feature type="domain" description="SGNH hydrolase-type esterase" evidence="2">
    <location>
        <begin position="154"/>
        <end position="289"/>
    </location>
</feature>
<accession>A0A7K1YA24</accession>
<dbReference type="Pfam" id="PF13472">
    <property type="entry name" value="Lipase_GDSL_2"/>
    <property type="match status" value="1"/>
</dbReference>
<comment type="caution">
    <text evidence="4">The sequence shown here is derived from an EMBL/GenBank/DDBJ whole genome shotgun (WGS) entry which is preliminary data.</text>
</comment>
<protein>
    <submittedName>
        <fullName evidence="4">Acetyl xylan esterase</fullName>
    </submittedName>
</protein>
<dbReference type="InterPro" id="IPR036514">
    <property type="entry name" value="SGNH_hydro_sf"/>
</dbReference>
<organism evidence="4 5">
    <name type="scientific">Hufsiella arboris</name>
    <dbReference type="NCBI Taxonomy" id="2695275"/>
    <lineage>
        <taxon>Bacteria</taxon>
        <taxon>Pseudomonadati</taxon>
        <taxon>Bacteroidota</taxon>
        <taxon>Sphingobacteriia</taxon>
        <taxon>Sphingobacteriales</taxon>
        <taxon>Sphingobacteriaceae</taxon>
        <taxon>Hufsiella</taxon>
    </lineage>
</organism>
<evidence type="ECO:0000259" key="2">
    <source>
        <dbReference type="Pfam" id="PF13472"/>
    </source>
</evidence>
<dbReference type="Gene3D" id="3.40.50.1110">
    <property type="entry name" value="SGNH hydrolase"/>
    <property type="match status" value="1"/>
</dbReference>
<dbReference type="CDD" id="cd01831">
    <property type="entry name" value="Endoglucanase_E_like"/>
    <property type="match status" value="1"/>
</dbReference>
<proteinExistence type="predicted"/>
<dbReference type="InterPro" id="IPR037461">
    <property type="entry name" value="CtCE2-like_dom"/>
</dbReference>